<name>A0A3R9QJ16_9BACT</name>
<proteinExistence type="predicted"/>
<keyword evidence="3" id="KW-1185">Reference proteome</keyword>
<gene>
    <name evidence="2" type="ORF">EDE15_3221</name>
</gene>
<organism evidence="2 3">
    <name type="scientific">Edaphobacter aggregans</name>
    <dbReference type="NCBI Taxonomy" id="570835"/>
    <lineage>
        <taxon>Bacteria</taxon>
        <taxon>Pseudomonadati</taxon>
        <taxon>Acidobacteriota</taxon>
        <taxon>Terriglobia</taxon>
        <taxon>Terriglobales</taxon>
        <taxon>Acidobacteriaceae</taxon>
        <taxon>Edaphobacter</taxon>
    </lineage>
</organism>
<dbReference type="Proteomes" id="UP000269669">
    <property type="component" value="Unassembled WGS sequence"/>
</dbReference>
<dbReference type="InterPro" id="IPR055353">
    <property type="entry name" value="DUF7619"/>
</dbReference>
<protein>
    <recommendedName>
        <fullName evidence="1">DUF7619 domain-containing protein</fullName>
    </recommendedName>
</protein>
<dbReference type="Pfam" id="PF24595">
    <property type="entry name" value="DUF7619"/>
    <property type="match status" value="1"/>
</dbReference>
<evidence type="ECO:0000259" key="1">
    <source>
        <dbReference type="Pfam" id="PF24595"/>
    </source>
</evidence>
<sequence length="769" mass="80205">MKMPSFLAALTVIITNVLICFQGICQPPLGLTCTDAASCPWREPTEQPLCTNFTDGSPEDVVRQQLYYASIRVNKCPCDADGDENCTDVKKLMATTITNLIVFQSEHLAPLVLTGGSELDNHHDAGLYSHPNGYKADLQDADGSVKNSLLPFIQKYFDRLYPNRGDSCEIWGMYQYDPSDPGPQFAYEDSYCDSTLHIDIVFPPVPLANVTLTVSGTGTGQVTASPSTVCVGCGSIYVTKGMNVNIAAIPDASSVFDGWVGTIPAGNCATSGEDCINGANATIFADGSRTVTAIFDLLPPPPPGGFGCWVWDATLGNQGGYKWTCTSPSPPAGGGVQPQVGCWHWDPNSGPFGAWLRDICGGGCGLNLTTGLPMVYCPPGGIFGGKIIEPGDPNDKGGTQGTGSQQYVAASTPLLYAISYGNEATASANAQTVVITDPLNTSVDDLTTFSFGPISVAGQTLFPPPGTTYSTTIDMRPGTNLLVGVNARLDSNAGIATWRFTSIDPATGLPTTNPTAGFLPPGANGSVFFTVMPKQNVTSGTQIQNQATIVFDANPSMNTPTWLNTFDVTAPASQVQALPSTEMSSSFVVQWQGTDIGSGVQDYTVYASVDGAAFAVWLTNTAATSGTWTGLAGHAYSFYSLARDLVGNVEAAKTSAEATTIVSTLSNVTSSVKVTSTGFLYSRATRTYNGTITVTNVSGSAISGPLQIGFGGLPGGVTLTNATTANDGIPFVTLPAGLAPGQSTAFTVQFGDPSNLSITYSPIVYSGAF</sequence>
<reference evidence="2 3" key="1">
    <citation type="submission" date="2018-12" db="EMBL/GenBank/DDBJ databases">
        <title>Sequencing of bacterial isolates from soil warming experiment in Harvard Forest, Massachusetts, USA.</title>
        <authorList>
            <person name="Deangelis K."/>
        </authorList>
    </citation>
    <scope>NUCLEOTIDE SEQUENCE [LARGE SCALE GENOMIC DNA]</scope>
    <source>
        <strain evidence="2 3">EB153</strain>
    </source>
</reference>
<evidence type="ECO:0000313" key="2">
    <source>
        <dbReference type="EMBL" id="RSL17683.1"/>
    </source>
</evidence>
<evidence type="ECO:0000313" key="3">
    <source>
        <dbReference type="Proteomes" id="UP000269669"/>
    </source>
</evidence>
<dbReference type="AlphaFoldDB" id="A0A3R9QJ16"/>
<dbReference type="EMBL" id="RSDW01000001">
    <property type="protein sequence ID" value="RSL17683.1"/>
    <property type="molecule type" value="Genomic_DNA"/>
</dbReference>
<accession>A0A3R9QJ16</accession>
<feature type="domain" description="DUF7619" evidence="1">
    <location>
        <begin position="521"/>
        <end position="564"/>
    </location>
</feature>
<comment type="caution">
    <text evidence="2">The sequence shown here is derived from an EMBL/GenBank/DDBJ whole genome shotgun (WGS) entry which is preliminary data.</text>
</comment>